<keyword evidence="4 7" id="KW-0812">Transmembrane</keyword>
<dbReference type="EMBL" id="AJWY01007792">
    <property type="protein sequence ID" value="EKC62994.1"/>
    <property type="molecule type" value="Genomic_DNA"/>
</dbReference>
<organism evidence="8">
    <name type="scientific">human gut metagenome</name>
    <dbReference type="NCBI Taxonomy" id="408170"/>
    <lineage>
        <taxon>unclassified sequences</taxon>
        <taxon>metagenomes</taxon>
        <taxon>organismal metagenomes</taxon>
    </lineage>
</organism>
<name>K1T609_9ZZZZ</name>
<sequence>MLAQFVNVLYSIIDRMYIGNIADVGDIALAGVGICGPIVTMISAFAAWIGNGGAPLLSIKSGEQNKEGASAILANCFVLLIGMAVCLTIGAYLCKDALLVWFGATERIFPYAETYMRIYLIGTVFAVLSLGLNQFIICQGFSNLGMVSVIIGAVLNILLDPLFIFALHMGVRGAAVATVLSQAASCAFSLYILFRGPVPVKITFRGYSLPVCRDVLTLG</sequence>
<evidence type="ECO:0000256" key="5">
    <source>
        <dbReference type="ARBA" id="ARBA00022989"/>
    </source>
</evidence>
<dbReference type="Pfam" id="PF01554">
    <property type="entry name" value="MatE"/>
    <property type="match status" value="1"/>
</dbReference>
<feature type="transmembrane region" description="Helical" evidence="7">
    <location>
        <begin position="173"/>
        <end position="194"/>
    </location>
</feature>
<comment type="caution">
    <text evidence="8">The sequence shown here is derived from an EMBL/GenBank/DDBJ whole genome shotgun (WGS) entry which is preliminary data.</text>
</comment>
<evidence type="ECO:0000256" key="4">
    <source>
        <dbReference type="ARBA" id="ARBA00022692"/>
    </source>
</evidence>
<keyword evidence="3" id="KW-1003">Cell membrane</keyword>
<keyword evidence="2" id="KW-0813">Transport</keyword>
<feature type="transmembrane region" description="Helical" evidence="7">
    <location>
        <begin position="144"/>
        <end position="167"/>
    </location>
</feature>
<evidence type="ECO:0000256" key="7">
    <source>
        <dbReference type="SAM" id="Phobius"/>
    </source>
</evidence>
<dbReference type="GO" id="GO:0015297">
    <property type="term" value="F:antiporter activity"/>
    <property type="evidence" value="ECO:0007669"/>
    <property type="project" value="InterPro"/>
</dbReference>
<dbReference type="PANTHER" id="PTHR43549">
    <property type="entry name" value="MULTIDRUG RESISTANCE PROTEIN YPNP-RELATED"/>
    <property type="match status" value="1"/>
</dbReference>
<feature type="transmembrane region" description="Helical" evidence="7">
    <location>
        <begin position="71"/>
        <end position="94"/>
    </location>
</feature>
<evidence type="ECO:0000256" key="1">
    <source>
        <dbReference type="ARBA" id="ARBA00004651"/>
    </source>
</evidence>
<protein>
    <submittedName>
        <fullName evidence="8">MATE efflux family protein</fullName>
    </submittedName>
</protein>
<feature type="non-terminal residue" evidence="8">
    <location>
        <position position="219"/>
    </location>
</feature>
<evidence type="ECO:0000256" key="2">
    <source>
        <dbReference type="ARBA" id="ARBA00022448"/>
    </source>
</evidence>
<feature type="transmembrane region" description="Helical" evidence="7">
    <location>
        <begin position="27"/>
        <end position="50"/>
    </location>
</feature>
<feature type="transmembrane region" description="Helical" evidence="7">
    <location>
        <begin position="114"/>
        <end position="132"/>
    </location>
</feature>
<dbReference type="InterPro" id="IPR002528">
    <property type="entry name" value="MATE_fam"/>
</dbReference>
<evidence type="ECO:0000313" key="8">
    <source>
        <dbReference type="EMBL" id="EKC62994.1"/>
    </source>
</evidence>
<dbReference type="GO" id="GO:0042910">
    <property type="term" value="F:xenobiotic transmembrane transporter activity"/>
    <property type="evidence" value="ECO:0007669"/>
    <property type="project" value="InterPro"/>
</dbReference>
<dbReference type="AlphaFoldDB" id="K1T609"/>
<evidence type="ECO:0000256" key="6">
    <source>
        <dbReference type="ARBA" id="ARBA00023136"/>
    </source>
</evidence>
<gene>
    <name evidence="8" type="ORF">LEA_11557</name>
</gene>
<keyword evidence="6 7" id="KW-0472">Membrane</keyword>
<accession>K1T609</accession>
<reference evidence="8" key="1">
    <citation type="journal article" date="2013" name="Environ. Microbiol.">
        <title>Microbiota from the distal guts of lean and obese adolescents exhibit partial functional redundancy besides clear differences in community structure.</title>
        <authorList>
            <person name="Ferrer M."/>
            <person name="Ruiz A."/>
            <person name="Lanza F."/>
            <person name="Haange S.B."/>
            <person name="Oberbach A."/>
            <person name="Till H."/>
            <person name="Bargiela R."/>
            <person name="Campoy C."/>
            <person name="Segura M.T."/>
            <person name="Richter M."/>
            <person name="von Bergen M."/>
            <person name="Seifert J."/>
            <person name="Suarez A."/>
        </authorList>
    </citation>
    <scope>NUCLEOTIDE SEQUENCE</scope>
</reference>
<dbReference type="GO" id="GO:0005886">
    <property type="term" value="C:plasma membrane"/>
    <property type="evidence" value="ECO:0007669"/>
    <property type="project" value="UniProtKB-SubCell"/>
</dbReference>
<keyword evidence="5 7" id="KW-1133">Transmembrane helix</keyword>
<proteinExistence type="predicted"/>
<dbReference type="InterPro" id="IPR052031">
    <property type="entry name" value="Membrane_Transporter-Flippase"/>
</dbReference>
<dbReference type="PANTHER" id="PTHR43549:SF2">
    <property type="entry name" value="MULTIDRUG RESISTANCE PROTEIN NORM-RELATED"/>
    <property type="match status" value="1"/>
</dbReference>
<comment type="subcellular location">
    <subcellularLocation>
        <location evidence="1">Cell membrane</location>
        <topology evidence="1">Multi-pass membrane protein</topology>
    </subcellularLocation>
</comment>
<evidence type="ECO:0000256" key="3">
    <source>
        <dbReference type="ARBA" id="ARBA00022475"/>
    </source>
</evidence>